<evidence type="ECO:0000313" key="2">
    <source>
        <dbReference type="Proteomes" id="UP000006882"/>
    </source>
</evidence>
<organism evidence="1 2">
    <name type="scientific">Prunus persica</name>
    <name type="common">Peach</name>
    <name type="synonym">Amygdalus persica</name>
    <dbReference type="NCBI Taxonomy" id="3760"/>
    <lineage>
        <taxon>Eukaryota</taxon>
        <taxon>Viridiplantae</taxon>
        <taxon>Streptophyta</taxon>
        <taxon>Embryophyta</taxon>
        <taxon>Tracheophyta</taxon>
        <taxon>Spermatophyta</taxon>
        <taxon>Magnoliopsida</taxon>
        <taxon>eudicotyledons</taxon>
        <taxon>Gunneridae</taxon>
        <taxon>Pentapetalae</taxon>
        <taxon>rosids</taxon>
        <taxon>fabids</taxon>
        <taxon>Rosales</taxon>
        <taxon>Rosaceae</taxon>
        <taxon>Amygdaloideae</taxon>
        <taxon>Amygdaleae</taxon>
        <taxon>Prunus</taxon>
    </lineage>
</organism>
<name>A0A251QZI1_PRUPE</name>
<protein>
    <submittedName>
        <fullName evidence="1">Uncharacterized protein</fullName>
    </submittedName>
</protein>
<proteinExistence type="predicted"/>
<dbReference type="EMBL" id="CM007651">
    <property type="protein sequence ID" value="ONI29249.1"/>
    <property type="molecule type" value="Genomic_DNA"/>
</dbReference>
<gene>
    <name evidence="1" type="ORF">PRUPE_1G189400</name>
</gene>
<accession>A0A251QZI1</accession>
<sequence>MSKEVQDQMGSAKLSSIISLSTQKVQTDKQILNIKVVKSFQQTNRERNVVCSKKETGKPLSRQDFLKSCNQIDSSKNRTC</sequence>
<dbReference type="AlphaFoldDB" id="A0A251QZI1"/>
<evidence type="ECO:0000313" key="1">
    <source>
        <dbReference type="EMBL" id="ONI29249.1"/>
    </source>
</evidence>
<dbReference type="Proteomes" id="UP000006882">
    <property type="component" value="Chromosome G1"/>
</dbReference>
<dbReference type="Gramene" id="ONI29249">
    <property type="protein sequence ID" value="ONI29249"/>
    <property type="gene ID" value="PRUPE_1G189400"/>
</dbReference>
<keyword evidence="2" id="KW-1185">Reference proteome</keyword>
<reference evidence="1 2" key="1">
    <citation type="journal article" date="2013" name="Nat. Genet.">
        <title>The high-quality draft genome of peach (Prunus persica) identifies unique patterns of genetic diversity, domestication and genome evolution.</title>
        <authorList>
            <consortium name="International Peach Genome Initiative"/>
            <person name="Verde I."/>
            <person name="Abbott A.G."/>
            <person name="Scalabrin S."/>
            <person name="Jung S."/>
            <person name="Shu S."/>
            <person name="Marroni F."/>
            <person name="Zhebentyayeva T."/>
            <person name="Dettori M.T."/>
            <person name="Grimwood J."/>
            <person name="Cattonaro F."/>
            <person name="Zuccolo A."/>
            <person name="Rossini L."/>
            <person name="Jenkins J."/>
            <person name="Vendramin E."/>
            <person name="Meisel L.A."/>
            <person name="Decroocq V."/>
            <person name="Sosinski B."/>
            <person name="Prochnik S."/>
            <person name="Mitros T."/>
            <person name="Policriti A."/>
            <person name="Cipriani G."/>
            <person name="Dondini L."/>
            <person name="Ficklin S."/>
            <person name="Goodstein D.M."/>
            <person name="Xuan P."/>
            <person name="Del Fabbro C."/>
            <person name="Aramini V."/>
            <person name="Copetti D."/>
            <person name="Gonzalez S."/>
            <person name="Horner D.S."/>
            <person name="Falchi R."/>
            <person name="Lucas S."/>
            <person name="Mica E."/>
            <person name="Maldonado J."/>
            <person name="Lazzari B."/>
            <person name="Bielenberg D."/>
            <person name="Pirona R."/>
            <person name="Miculan M."/>
            <person name="Barakat A."/>
            <person name="Testolin R."/>
            <person name="Stella A."/>
            <person name="Tartarini S."/>
            <person name="Tonutti P."/>
            <person name="Arus P."/>
            <person name="Orellana A."/>
            <person name="Wells C."/>
            <person name="Main D."/>
            <person name="Vizzotto G."/>
            <person name="Silva H."/>
            <person name="Salamini F."/>
            <person name="Schmutz J."/>
            <person name="Morgante M."/>
            <person name="Rokhsar D.S."/>
        </authorList>
    </citation>
    <scope>NUCLEOTIDE SEQUENCE [LARGE SCALE GENOMIC DNA]</scope>
    <source>
        <strain evidence="2">cv. Nemared</strain>
    </source>
</reference>